<dbReference type="Gene3D" id="3.90.226.10">
    <property type="entry name" value="2-enoyl-CoA Hydratase, Chain A, domain 1"/>
    <property type="match status" value="1"/>
</dbReference>
<dbReference type="PANTHER" id="PTHR43802:SF1">
    <property type="entry name" value="IP11341P-RELATED"/>
    <property type="match status" value="1"/>
</dbReference>
<reference evidence="2 3" key="1">
    <citation type="submission" date="2023-04" db="EMBL/GenBank/DDBJ databases">
        <authorList>
            <person name="Hsu D."/>
        </authorList>
    </citation>
    <scope>NUCLEOTIDE SEQUENCE [LARGE SCALE GENOMIC DNA]</scope>
    <source>
        <strain evidence="2 3">MK1</strain>
    </source>
</reference>
<sequence>MISIRGLTESELNGIALFRKEHDNYNKRGEKERMNFNDILYSVEDSVATITLNRPEQFNTFSDDLLKGWVNYLEEARDDDTVNVIVITGSGKAFCAGGDVAVMEKGEGFIAGIALDPDGPTIATQRKDSLMKIVHRVAYTLEGIDKPVICAINGPAMGAGLDMALMCDIRVVSDKAIMGESYVKMGLVPGDGGAYFLPRLVGLPKALEMLWFGDIVKADEALRLGLVTKVFSHGSFDEEVKAYAERLAKGPQLAVRMIKRAVYSSLNTDMRTALDMISSHMAIVSGSADHKEAVNAFFEKRDPNFQGK</sequence>
<proteinExistence type="inferred from homology"/>
<dbReference type="KEGG" id="dbc:MFMK1_002724"/>
<protein>
    <submittedName>
        <fullName evidence="2">Enoyl-CoA hydratase-related protein</fullName>
    </submittedName>
</protein>
<evidence type="ECO:0000256" key="1">
    <source>
        <dbReference type="ARBA" id="ARBA00005254"/>
    </source>
</evidence>
<dbReference type="CDD" id="cd06558">
    <property type="entry name" value="crotonase-like"/>
    <property type="match status" value="1"/>
</dbReference>
<dbReference type="InterPro" id="IPR029045">
    <property type="entry name" value="ClpP/crotonase-like_dom_sf"/>
</dbReference>
<dbReference type="GO" id="GO:0003824">
    <property type="term" value="F:catalytic activity"/>
    <property type="evidence" value="ECO:0007669"/>
    <property type="project" value="UniProtKB-ARBA"/>
</dbReference>
<dbReference type="SUPFAM" id="SSF52096">
    <property type="entry name" value="ClpP/crotonase"/>
    <property type="match status" value="1"/>
</dbReference>
<evidence type="ECO:0000313" key="3">
    <source>
        <dbReference type="Proteomes" id="UP001329915"/>
    </source>
</evidence>
<dbReference type="EMBL" id="CP121694">
    <property type="protein sequence ID" value="WRO22881.1"/>
    <property type="molecule type" value="Genomic_DNA"/>
</dbReference>
<evidence type="ECO:0000313" key="2">
    <source>
        <dbReference type="EMBL" id="WRO22881.1"/>
    </source>
</evidence>
<dbReference type="Pfam" id="PF00378">
    <property type="entry name" value="ECH_1"/>
    <property type="match status" value="1"/>
</dbReference>
<gene>
    <name evidence="2" type="ORF">MFMK1_002724</name>
</gene>
<keyword evidence="3" id="KW-1185">Reference proteome</keyword>
<accession>A0AAU0URP9</accession>
<dbReference type="Proteomes" id="UP001329915">
    <property type="component" value="Chromosome"/>
</dbReference>
<organism evidence="2 3">
    <name type="scientific">Metallumcola ferriviriculae</name>
    <dbReference type="NCBI Taxonomy" id="3039180"/>
    <lineage>
        <taxon>Bacteria</taxon>
        <taxon>Bacillati</taxon>
        <taxon>Bacillota</taxon>
        <taxon>Clostridia</taxon>
        <taxon>Neomoorellales</taxon>
        <taxon>Desulfitibacteraceae</taxon>
        <taxon>Metallumcola</taxon>
    </lineage>
</organism>
<dbReference type="InterPro" id="IPR001753">
    <property type="entry name" value="Enoyl-CoA_hydra/iso"/>
</dbReference>
<dbReference type="RefSeq" id="WP_366922277.1">
    <property type="nucleotide sequence ID" value="NZ_CP121694.1"/>
</dbReference>
<name>A0AAU0URP9_9FIRM</name>
<dbReference type="PANTHER" id="PTHR43802">
    <property type="entry name" value="ENOYL-COA HYDRATASE"/>
    <property type="match status" value="1"/>
</dbReference>
<comment type="similarity">
    <text evidence="1">Belongs to the enoyl-CoA hydratase/isomerase family.</text>
</comment>
<dbReference type="AlphaFoldDB" id="A0AAU0URP9"/>